<dbReference type="PANTHER" id="PTHR30055:SF234">
    <property type="entry name" value="HTH-TYPE TRANSCRIPTIONAL REGULATOR BETI"/>
    <property type="match status" value="1"/>
</dbReference>
<accession>A0AAJ3NLD9</accession>
<dbReference type="Gene3D" id="1.10.357.10">
    <property type="entry name" value="Tetracycline Repressor, domain 2"/>
    <property type="match status" value="1"/>
</dbReference>
<dbReference type="AlphaFoldDB" id="A0AAJ3NLD9"/>
<proteinExistence type="predicted"/>
<dbReference type="SUPFAM" id="SSF46689">
    <property type="entry name" value="Homeodomain-like"/>
    <property type="match status" value="1"/>
</dbReference>
<gene>
    <name evidence="6" type="ORF">AWC23_24060</name>
</gene>
<feature type="DNA-binding region" description="H-T-H motif" evidence="4">
    <location>
        <begin position="37"/>
        <end position="56"/>
    </location>
</feature>
<evidence type="ECO:0000313" key="6">
    <source>
        <dbReference type="EMBL" id="ORW65122.1"/>
    </source>
</evidence>
<evidence type="ECO:0000313" key="7">
    <source>
        <dbReference type="Proteomes" id="UP000193387"/>
    </source>
</evidence>
<evidence type="ECO:0000256" key="1">
    <source>
        <dbReference type="ARBA" id="ARBA00023015"/>
    </source>
</evidence>
<keyword evidence="2 4" id="KW-0238">DNA-binding</keyword>
<keyword evidence="3" id="KW-0804">Transcription</keyword>
<dbReference type="PROSITE" id="PS50977">
    <property type="entry name" value="HTH_TETR_2"/>
    <property type="match status" value="1"/>
</dbReference>
<name>A0AAJ3NLD9_9MYCO</name>
<dbReference type="GO" id="GO:0003700">
    <property type="term" value="F:DNA-binding transcription factor activity"/>
    <property type="evidence" value="ECO:0007669"/>
    <property type="project" value="TreeGrafter"/>
</dbReference>
<dbReference type="InterPro" id="IPR050109">
    <property type="entry name" value="HTH-type_TetR-like_transc_reg"/>
</dbReference>
<protein>
    <submittedName>
        <fullName evidence="6">TetR family transcriptional regulator</fullName>
    </submittedName>
</protein>
<dbReference type="InterPro" id="IPR009057">
    <property type="entry name" value="Homeodomain-like_sf"/>
</dbReference>
<dbReference type="EMBL" id="LQPR01000076">
    <property type="protein sequence ID" value="ORW65122.1"/>
    <property type="molecule type" value="Genomic_DNA"/>
</dbReference>
<dbReference type="Proteomes" id="UP000193387">
    <property type="component" value="Unassembled WGS sequence"/>
</dbReference>
<keyword evidence="7" id="KW-1185">Reference proteome</keyword>
<comment type="caution">
    <text evidence="6">The sequence shown here is derived from an EMBL/GenBank/DDBJ whole genome shotgun (WGS) entry which is preliminary data.</text>
</comment>
<dbReference type="Gene3D" id="1.10.10.60">
    <property type="entry name" value="Homeodomain-like"/>
    <property type="match status" value="1"/>
</dbReference>
<evidence type="ECO:0000256" key="2">
    <source>
        <dbReference type="ARBA" id="ARBA00023125"/>
    </source>
</evidence>
<organism evidence="6 7">
    <name type="scientific">Mycobacterium saskatchewanense</name>
    <dbReference type="NCBI Taxonomy" id="220927"/>
    <lineage>
        <taxon>Bacteria</taxon>
        <taxon>Bacillati</taxon>
        <taxon>Actinomycetota</taxon>
        <taxon>Actinomycetes</taxon>
        <taxon>Mycobacteriales</taxon>
        <taxon>Mycobacteriaceae</taxon>
        <taxon>Mycobacterium</taxon>
        <taxon>Mycobacterium simiae complex</taxon>
    </lineage>
</organism>
<dbReference type="PANTHER" id="PTHR30055">
    <property type="entry name" value="HTH-TYPE TRANSCRIPTIONAL REGULATOR RUTR"/>
    <property type="match status" value="1"/>
</dbReference>
<sequence length="222" mass="23230">MITITEATTDPRPARSRARLLEAAAALLRSGGPGAVTVDAVTRTANVARATLYRHFSSGNELLAAAFGSLLPPAPMPPPEGSLRDRLFALVLAQAESVAEAPTMLTAMSWLALGPDLSGLPQPSGAHAADSAAITTLRERIAQQYAAPFDAIFNSPEAVAELGEVDRSRAIALLIGPLVLGRLSTLPDFDYRECAQAAVDGFLHVQRAHRRANAVTTESAGA</sequence>
<dbReference type="GO" id="GO:0000976">
    <property type="term" value="F:transcription cis-regulatory region binding"/>
    <property type="evidence" value="ECO:0007669"/>
    <property type="project" value="TreeGrafter"/>
</dbReference>
<evidence type="ECO:0000259" key="5">
    <source>
        <dbReference type="PROSITE" id="PS50977"/>
    </source>
</evidence>
<evidence type="ECO:0000256" key="4">
    <source>
        <dbReference type="PROSITE-ProRule" id="PRU00335"/>
    </source>
</evidence>
<reference evidence="6 7" key="1">
    <citation type="submission" date="2016-01" db="EMBL/GenBank/DDBJ databases">
        <title>The new phylogeny of the genus Mycobacterium.</title>
        <authorList>
            <person name="Tarcisio F."/>
            <person name="Conor M."/>
            <person name="Antonella G."/>
            <person name="Elisabetta G."/>
            <person name="Giulia F.S."/>
            <person name="Sara T."/>
            <person name="Anna F."/>
            <person name="Clotilde B."/>
            <person name="Roberto B."/>
            <person name="Veronica D.S."/>
            <person name="Fabio R."/>
            <person name="Monica P."/>
            <person name="Olivier J."/>
            <person name="Enrico T."/>
            <person name="Nicola S."/>
        </authorList>
    </citation>
    <scope>NUCLEOTIDE SEQUENCE [LARGE SCALE GENOMIC DNA]</scope>
    <source>
        <strain evidence="6 7">DSM 44616</strain>
    </source>
</reference>
<evidence type="ECO:0000256" key="3">
    <source>
        <dbReference type="ARBA" id="ARBA00023163"/>
    </source>
</evidence>
<dbReference type="PRINTS" id="PR00455">
    <property type="entry name" value="HTHTETR"/>
</dbReference>
<feature type="domain" description="HTH tetR-type" evidence="5">
    <location>
        <begin position="14"/>
        <end position="74"/>
    </location>
</feature>
<dbReference type="InterPro" id="IPR001647">
    <property type="entry name" value="HTH_TetR"/>
</dbReference>
<keyword evidence="1" id="KW-0805">Transcription regulation</keyword>
<dbReference type="Pfam" id="PF00440">
    <property type="entry name" value="TetR_N"/>
    <property type="match status" value="1"/>
</dbReference>